<proteinExistence type="predicted"/>
<protein>
    <submittedName>
        <fullName evidence="1">Uncharacterized protein</fullName>
    </submittedName>
</protein>
<dbReference type="EMBL" id="VSSQ01003358">
    <property type="protein sequence ID" value="MPM20321.1"/>
    <property type="molecule type" value="Genomic_DNA"/>
</dbReference>
<reference evidence="1" key="1">
    <citation type="submission" date="2019-08" db="EMBL/GenBank/DDBJ databases">
        <authorList>
            <person name="Kucharzyk K."/>
            <person name="Murdoch R.W."/>
            <person name="Higgins S."/>
            <person name="Loffler F."/>
        </authorList>
    </citation>
    <scope>NUCLEOTIDE SEQUENCE</scope>
</reference>
<evidence type="ECO:0000313" key="1">
    <source>
        <dbReference type="EMBL" id="MPM20321.1"/>
    </source>
</evidence>
<comment type="caution">
    <text evidence="1">The sequence shown here is derived from an EMBL/GenBank/DDBJ whole genome shotgun (WGS) entry which is preliminary data.</text>
</comment>
<accession>A0A644XXC6</accession>
<gene>
    <name evidence="1" type="ORF">SDC9_66750</name>
</gene>
<dbReference type="NCBIfam" id="NF038232">
    <property type="entry name" value="STM3845_fam"/>
    <property type="match status" value="1"/>
</dbReference>
<name>A0A644XXC6_9ZZZZ</name>
<dbReference type="AlphaFoldDB" id="A0A644XXC6"/>
<dbReference type="InterPro" id="IPR049725">
    <property type="entry name" value="STM3845-like"/>
</dbReference>
<organism evidence="1">
    <name type="scientific">bioreactor metagenome</name>
    <dbReference type="NCBI Taxonomy" id="1076179"/>
    <lineage>
        <taxon>unclassified sequences</taxon>
        <taxon>metagenomes</taxon>
        <taxon>ecological metagenomes</taxon>
    </lineage>
</organism>
<sequence length="294" mass="33800">MSSTIELNISVVKKIYDDVFKNVYRRNIDVFLCGAAGDRGNLSTRDKMKQSLSKYDFITVLYPEDLFMELLNKKTYDLLTLENFLANNCDLICIVCESAGAFVELGAFVNNAATFEKVIALVQTKYKNKKSFIMMGPIRYIQSKHKSNVIYYSTDLTSATDELKRQLYRELRKSLTAPHIKDINLISGQYYFILLLLFFYKSAEVKSLISGIREIYNHNKFEAERFDIVYSSAIRRLFKEHLIEKKTLDNGVSSYSLSLKGYGVSKSLIGDTRLRARTSALDSIRLGILQNLYY</sequence>